<reference evidence="1 2" key="1">
    <citation type="submission" date="2024-01" db="EMBL/GenBank/DDBJ databases">
        <title>The genomes of 5 underutilized Papilionoideae crops provide insights into root nodulation and disease resistanc.</title>
        <authorList>
            <person name="Jiang F."/>
        </authorList>
    </citation>
    <scope>NUCLEOTIDE SEQUENCE [LARGE SCALE GENOMIC DNA]</scope>
    <source>
        <strain evidence="1">LVBAO_FW01</strain>
        <tissue evidence="1">Leaves</tissue>
    </source>
</reference>
<dbReference type="Proteomes" id="UP001367508">
    <property type="component" value="Unassembled WGS sequence"/>
</dbReference>
<evidence type="ECO:0000313" key="2">
    <source>
        <dbReference type="Proteomes" id="UP001367508"/>
    </source>
</evidence>
<dbReference type="AlphaFoldDB" id="A0AAN9L5X3"/>
<organism evidence="1 2">
    <name type="scientific">Canavalia gladiata</name>
    <name type="common">Sword bean</name>
    <name type="synonym">Dolichos gladiatus</name>
    <dbReference type="NCBI Taxonomy" id="3824"/>
    <lineage>
        <taxon>Eukaryota</taxon>
        <taxon>Viridiplantae</taxon>
        <taxon>Streptophyta</taxon>
        <taxon>Embryophyta</taxon>
        <taxon>Tracheophyta</taxon>
        <taxon>Spermatophyta</taxon>
        <taxon>Magnoliopsida</taxon>
        <taxon>eudicotyledons</taxon>
        <taxon>Gunneridae</taxon>
        <taxon>Pentapetalae</taxon>
        <taxon>rosids</taxon>
        <taxon>fabids</taxon>
        <taxon>Fabales</taxon>
        <taxon>Fabaceae</taxon>
        <taxon>Papilionoideae</taxon>
        <taxon>50 kb inversion clade</taxon>
        <taxon>NPAAA clade</taxon>
        <taxon>indigoferoid/millettioid clade</taxon>
        <taxon>Phaseoleae</taxon>
        <taxon>Canavalia</taxon>
    </lineage>
</organism>
<gene>
    <name evidence="1" type="ORF">VNO77_22834</name>
</gene>
<accession>A0AAN9L5X3</accession>
<evidence type="ECO:0000313" key="1">
    <source>
        <dbReference type="EMBL" id="KAK7328717.1"/>
    </source>
</evidence>
<proteinExistence type="predicted"/>
<name>A0AAN9L5X3_CANGL</name>
<keyword evidence="2" id="KW-1185">Reference proteome</keyword>
<dbReference type="EMBL" id="JAYMYQ010000005">
    <property type="protein sequence ID" value="KAK7328717.1"/>
    <property type="molecule type" value="Genomic_DNA"/>
</dbReference>
<comment type="caution">
    <text evidence="1">The sequence shown here is derived from an EMBL/GenBank/DDBJ whole genome shotgun (WGS) entry which is preliminary data.</text>
</comment>
<sequence length="104" mass="11960">MVCILYTLQPLSIPKIVESSIQLLSLAMKGHPKIVMSLDVSIYFPSHHHFHYITNSTISVHAENPTIIVMLQRKVRDKCHSRFLSSYDTILNDRDFPLPLQLCL</sequence>
<protein>
    <submittedName>
        <fullName evidence="1">Uncharacterized protein</fullName>
    </submittedName>
</protein>